<gene>
    <name evidence="1" type="ORF">ACFQND_12690</name>
</gene>
<dbReference type="EMBL" id="JBHSRS010000065">
    <property type="protein sequence ID" value="MFC6282084.1"/>
    <property type="molecule type" value="Genomic_DNA"/>
</dbReference>
<reference evidence="2" key="1">
    <citation type="journal article" date="2019" name="Int. J. Syst. Evol. Microbiol.">
        <title>The Global Catalogue of Microorganisms (GCM) 10K type strain sequencing project: providing services to taxonomists for standard genome sequencing and annotation.</title>
        <authorList>
            <consortium name="The Broad Institute Genomics Platform"/>
            <consortium name="The Broad Institute Genome Sequencing Center for Infectious Disease"/>
            <person name="Wu L."/>
            <person name="Ma J."/>
        </authorList>
    </citation>
    <scope>NUCLEOTIDE SEQUENCE [LARGE SCALE GENOMIC DNA]</scope>
    <source>
        <strain evidence="2">CCUG 39402</strain>
    </source>
</reference>
<name>A0ABW1TWY2_9BURK</name>
<keyword evidence="2" id="KW-1185">Reference proteome</keyword>
<evidence type="ECO:0000313" key="1">
    <source>
        <dbReference type="EMBL" id="MFC6282084.1"/>
    </source>
</evidence>
<comment type="caution">
    <text evidence="1">The sequence shown here is derived from an EMBL/GenBank/DDBJ whole genome shotgun (WGS) entry which is preliminary data.</text>
</comment>
<dbReference type="Proteomes" id="UP001596270">
    <property type="component" value="Unassembled WGS sequence"/>
</dbReference>
<sequence>MEAKQIFQICFDWNEKTGIESKARLITVRHVENAKIKAEPKGKAKAIKDSAGKQKIKFLLTAMKNPVYNLRLS</sequence>
<protein>
    <submittedName>
        <fullName evidence="1">Uncharacterized protein</fullName>
    </submittedName>
</protein>
<organism evidence="1 2">
    <name type="scientific">Polaromonas aquatica</name>
    <dbReference type="NCBI Taxonomy" id="332657"/>
    <lineage>
        <taxon>Bacteria</taxon>
        <taxon>Pseudomonadati</taxon>
        <taxon>Pseudomonadota</taxon>
        <taxon>Betaproteobacteria</taxon>
        <taxon>Burkholderiales</taxon>
        <taxon>Comamonadaceae</taxon>
        <taxon>Polaromonas</taxon>
    </lineage>
</organism>
<evidence type="ECO:0000313" key="2">
    <source>
        <dbReference type="Proteomes" id="UP001596270"/>
    </source>
</evidence>
<dbReference type="RefSeq" id="WP_371436383.1">
    <property type="nucleotide sequence ID" value="NZ_JBHSRS010000065.1"/>
</dbReference>
<accession>A0ABW1TWY2</accession>
<proteinExistence type="predicted"/>